<dbReference type="AlphaFoldDB" id="A0A432XAL7"/>
<evidence type="ECO:0000313" key="7">
    <source>
        <dbReference type="EMBL" id="RUO44462.1"/>
    </source>
</evidence>
<keyword evidence="3 6" id="KW-0812">Transmembrane</keyword>
<comment type="similarity">
    <text evidence="2">Belongs to the UPF0057 (PMP3) family.</text>
</comment>
<name>A0A432XAL7_9GAMM</name>
<dbReference type="Proteomes" id="UP000286976">
    <property type="component" value="Unassembled WGS sequence"/>
</dbReference>
<evidence type="ECO:0000256" key="2">
    <source>
        <dbReference type="ARBA" id="ARBA00009530"/>
    </source>
</evidence>
<evidence type="ECO:0000256" key="6">
    <source>
        <dbReference type="SAM" id="Phobius"/>
    </source>
</evidence>
<evidence type="ECO:0000256" key="1">
    <source>
        <dbReference type="ARBA" id="ARBA00004370"/>
    </source>
</evidence>
<keyword evidence="4 6" id="KW-1133">Transmembrane helix</keyword>
<dbReference type="PANTHER" id="PTHR21659">
    <property type="entry name" value="HYDROPHOBIC PROTEIN RCI2 LOW TEMPERATURE AND SALT RESPONSIVE PROTEIN LTI6 -RELATED"/>
    <property type="match status" value="1"/>
</dbReference>
<comment type="caution">
    <text evidence="7">The sequence shown here is derived from an EMBL/GenBank/DDBJ whole genome shotgun (WGS) entry which is preliminary data.</text>
</comment>
<evidence type="ECO:0000256" key="5">
    <source>
        <dbReference type="ARBA" id="ARBA00023136"/>
    </source>
</evidence>
<dbReference type="Pfam" id="PF01679">
    <property type="entry name" value="Pmp3"/>
    <property type="match status" value="1"/>
</dbReference>
<reference evidence="7 8" key="1">
    <citation type="journal article" date="2011" name="Front. Microbiol.">
        <title>Genomic signatures of strain selection and enhancement in Bacillus atrophaeus var. globigii, a historical biowarfare simulant.</title>
        <authorList>
            <person name="Gibbons H.S."/>
            <person name="Broomall S.M."/>
            <person name="McNew L.A."/>
            <person name="Daligault H."/>
            <person name="Chapman C."/>
            <person name="Bruce D."/>
            <person name="Karavis M."/>
            <person name="Krepps M."/>
            <person name="McGregor P.A."/>
            <person name="Hong C."/>
            <person name="Park K.H."/>
            <person name="Akmal A."/>
            <person name="Feldman A."/>
            <person name="Lin J.S."/>
            <person name="Chang W.E."/>
            <person name="Higgs B.W."/>
            <person name="Demirev P."/>
            <person name="Lindquist J."/>
            <person name="Liem A."/>
            <person name="Fochler E."/>
            <person name="Read T.D."/>
            <person name="Tapia R."/>
            <person name="Johnson S."/>
            <person name="Bishop-Lilly K.A."/>
            <person name="Detter C."/>
            <person name="Han C."/>
            <person name="Sozhamannan S."/>
            <person name="Rosenzweig C.N."/>
            <person name="Skowronski E.W."/>
        </authorList>
    </citation>
    <scope>NUCLEOTIDE SEQUENCE [LARGE SCALE GENOMIC DNA]</scope>
    <source>
        <strain evidence="7 8">AIT1</strain>
    </source>
</reference>
<evidence type="ECO:0000256" key="3">
    <source>
        <dbReference type="ARBA" id="ARBA00022692"/>
    </source>
</evidence>
<proteinExistence type="inferred from homology"/>
<sequence length="55" mass="6154">MDRLLLIIISIFLPPLAVLLKKGLGKDFLINLVLSLIFLVPGIIHALWVVTNPDY</sequence>
<dbReference type="OrthoDB" id="9810121at2"/>
<feature type="transmembrane region" description="Helical" evidence="6">
    <location>
        <begin position="29"/>
        <end position="50"/>
    </location>
</feature>
<accession>A0A432XAL7</accession>
<keyword evidence="5 6" id="KW-0472">Membrane</keyword>
<evidence type="ECO:0000313" key="8">
    <source>
        <dbReference type="Proteomes" id="UP000286976"/>
    </source>
</evidence>
<organism evidence="7 8">
    <name type="scientific">Aliidiomarina taiwanensis</name>
    <dbReference type="NCBI Taxonomy" id="946228"/>
    <lineage>
        <taxon>Bacteria</taxon>
        <taxon>Pseudomonadati</taxon>
        <taxon>Pseudomonadota</taxon>
        <taxon>Gammaproteobacteria</taxon>
        <taxon>Alteromonadales</taxon>
        <taxon>Idiomarinaceae</taxon>
        <taxon>Aliidiomarina</taxon>
    </lineage>
</organism>
<keyword evidence="8" id="KW-1185">Reference proteome</keyword>
<comment type="subcellular location">
    <subcellularLocation>
        <location evidence="1">Membrane</location>
    </subcellularLocation>
</comment>
<protein>
    <submittedName>
        <fullName evidence="7">YqaE/Pmp3 family membrane protein</fullName>
    </submittedName>
</protein>
<gene>
    <name evidence="7" type="ORF">CWE15_02945</name>
</gene>
<dbReference type="PROSITE" id="PS01309">
    <property type="entry name" value="UPF0057"/>
    <property type="match status" value="1"/>
</dbReference>
<dbReference type="EMBL" id="PIPQ01000001">
    <property type="protein sequence ID" value="RUO44462.1"/>
    <property type="molecule type" value="Genomic_DNA"/>
</dbReference>
<dbReference type="PANTHER" id="PTHR21659:SF42">
    <property type="entry name" value="UPF0057 MEMBRANE PROTEIN ZK632.10-RELATED"/>
    <property type="match status" value="1"/>
</dbReference>
<dbReference type="GO" id="GO:0016020">
    <property type="term" value="C:membrane"/>
    <property type="evidence" value="ECO:0007669"/>
    <property type="project" value="UniProtKB-SubCell"/>
</dbReference>
<evidence type="ECO:0000256" key="4">
    <source>
        <dbReference type="ARBA" id="ARBA00022989"/>
    </source>
</evidence>
<dbReference type="InterPro" id="IPR000612">
    <property type="entry name" value="PMP3"/>
</dbReference>